<organism evidence="5 6">
    <name type="scientific">Gemmatirosa kalamazoonensis</name>
    <dbReference type="NCBI Taxonomy" id="861299"/>
    <lineage>
        <taxon>Bacteria</taxon>
        <taxon>Pseudomonadati</taxon>
        <taxon>Gemmatimonadota</taxon>
        <taxon>Gemmatimonadia</taxon>
        <taxon>Gemmatimonadales</taxon>
        <taxon>Gemmatimonadaceae</taxon>
        <taxon>Gemmatirosa</taxon>
    </lineage>
</organism>
<dbReference type="InterPro" id="IPR013783">
    <property type="entry name" value="Ig-like_fold"/>
</dbReference>
<dbReference type="eggNOG" id="COG4733">
    <property type="taxonomic scope" value="Bacteria"/>
</dbReference>
<dbReference type="SMART" id="SM00060">
    <property type="entry name" value="FN3"/>
    <property type="match status" value="4"/>
</dbReference>
<name>W0RMC6_9BACT</name>
<feature type="domain" description="Fibronectin type-III" evidence="4">
    <location>
        <begin position="130"/>
        <end position="219"/>
    </location>
</feature>
<proteinExistence type="predicted"/>
<keyword evidence="1" id="KW-0677">Repeat</keyword>
<evidence type="ECO:0000256" key="3">
    <source>
        <dbReference type="SAM" id="SignalP"/>
    </source>
</evidence>
<dbReference type="PROSITE" id="PS50853">
    <property type="entry name" value="FN3"/>
    <property type="match status" value="1"/>
</dbReference>
<dbReference type="PANTHER" id="PTHR13817">
    <property type="entry name" value="TITIN"/>
    <property type="match status" value="1"/>
</dbReference>
<evidence type="ECO:0000313" key="6">
    <source>
        <dbReference type="Proteomes" id="UP000019151"/>
    </source>
</evidence>
<feature type="region of interest" description="Disordered" evidence="2">
    <location>
        <begin position="210"/>
        <end position="232"/>
    </location>
</feature>
<keyword evidence="3" id="KW-0732">Signal</keyword>
<sequence>MPNGLRRGALGALLTPAIAASAPAQTPAQTPAPTNPVAIQISPREIVLTWDTMPGVAEYRVYGLPTAGATTATKLLGRVPGTYPRFVAVVPVALAKVAQQYAVESADARGNVSVRVDFPAVTLATPTAVPPPPIGASAIATTTGDVQLSWTAAAGATAYEIMRAPYRQGFHMVCARCPGTSYVDRGVIPGESYEYSIAAANALGISTRVRTPPVTPGGKGVAGSGGGTPPPAPAQLAAVVSGATTMDLTWQASFGATSYQLRRILFCGSTDFSRTVTVGATPAAQQRFTDDLSAAVSSAACGGLTLAPRYALSATNALGASSPSTASGVLSTTVGGTSGTSGTSGSGTSGVGAGAASAPPPVGAPHAVIGTSSVSLSWRASPGATSYRIERAIGGGTWQLAATLAGNVTAMLDNLAGAAKLNPKYRITAVNAAGSSVPVAFP</sequence>
<reference evidence="5 6" key="1">
    <citation type="journal article" date="2014" name="Genome Announc.">
        <title>Genome Sequence and Methylome of Soil Bacterium Gemmatirosa kalamazoonensis KBS708T, a Member of the Rarely Cultivated Gemmatimonadetes Phylum.</title>
        <authorList>
            <person name="Debruyn J.M."/>
            <person name="Radosevich M."/>
            <person name="Wommack K.E."/>
            <person name="Polson S.W."/>
            <person name="Hauser L.J."/>
            <person name="Fawaz M.N."/>
            <person name="Korlach J."/>
            <person name="Tsai Y.C."/>
        </authorList>
    </citation>
    <scope>NUCLEOTIDE SEQUENCE [LARGE SCALE GENOMIC DNA]</scope>
    <source>
        <strain evidence="5 6">KBS708</strain>
    </source>
</reference>
<feature type="signal peptide" evidence="3">
    <location>
        <begin position="1"/>
        <end position="24"/>
    </location>
</feature>
<evidence type="ECO:0000259" key="4">
    <source>
        <dbReference type="PROSITE" id="PS50853"/>
    </source>
</evidence>
<accession>W0RMC6</accession>
<dbReference type="InterPro" id="IPR036116">
    <property type="entry name" value="FN3_sf"/>
</dbReference>
<feature type="compositionally biased region" description="Gly residues" evidence="2">
    <location>
        <begin position="336"/>
        <end position="353"/>
    </location>
</feature>
<dbReference type="RefSeq" id="WP_025413066.1">
    <property type="nucleotide sequence ID" value="NZ_CP007128.1"/>
</dbReference>
<dbReference type="EMBL" id="CP007128">
    <property type="protein sequence ID" value="AHG91622.1"/>
    <property type="molecule type" value="Genomic_DNA"/>
</dbReference>
<dbReference type="PATRIC" id="fig|861299.3.peg.4140"/>
<feature type="compositionally biased region" description="Gly residues" evidence="2">
    <location>
        <begin position="217"/>
        <end position="227"/>
    </location>
</feature>
<dbReference type="OrthoDB" id="1937631at2"/>
<dbReference type="InterPro" id="IPR050964">
    <property type="entry name" value="Striated_Muscle_Regulatory"/>
</dbReference>
<dbReference type="InParanoid" id="W0RMC6"/>
<dbReference type="CDD" id="cd00063">
    <property type="entry name" value="FN3"/>
    <property type="match status" value="2"/>
</dbReference>
<dbReference type="PANTHER" id="PTHR13817:SF73">
    <property type="entry name" value="FIBRONECTIN TYPE-III DOMAIN-CONTAINING PROTEIN"/>
    <property type="match status" value="1"/>
</dbReference>
<evidence type="ECO:0000313" key="5">
    <source>
        <dbReference type="EMBL" id="AHG91622.1"/>
    </source>
</evidence>
<dbReference type="AlphaFoldDB" id="W0RMC6"/>
<dbReference type="InterPro" id="IPR003961">
    <property type="entry name" value="FN3_dom"/>
</dbReference>
<dbReference type="SUPFAM" id="SSF49265">
    <property type="entry name" value="Fibronectin type III"/>
    <property type="match status" value="2"/>
</dbReference>
<dbReference type="STRING" id="861299.J421_4085"/>
<evidence type="ECO:0000256" key="1">
    <source>
        <dbReference type="ARBA" id="ARBA00022737"/>
    </source>
</evidence>
<protein>
    <recommendedName>
        <fullName evidence="4">Fibronectin type-III domain-containing protein</fullName>
    </recommendedName>
</protein>
<feature type="compositionally biased region" description="Low complexity" evidence="2">
    <location>
        <begin position="324"/>
        <end position="335"/>
    </location>
</feature>
<evidence type="ECO:0000256" key="2">
    <source>
        <dbReference type="SAM" id="MobiDB-lite"/>
    </source>
</evidence>
<dbReference type="Proteomes" id="UP000019151">
    <property type="component" value="Chromosome"/>
</dbReference>
<feature type="region of interest" description="Disordered" evidence="2">
    <location>
        <begin position="320"/>
        <end position="358"/>
    </location>
</feature>
<dbReference type="KEGG" id="gba:J421_4085"/>
<dbReference type="HOGENOM" id="CLU_619300_0_0_0"/>
<gene>
    <name evidence="5" type="ORF">J421_4085</name>
</gene>
<feature type="chain" id="PRO_5004795730" description="Fibronectin type-III domain-containing protein" evidence="3">
    <location>
        <begin position="25"/>
        <end position="442"/>
    </location>
</feature>
<keyword evidence="6" id="KW-1185">Reference proteome</keyword>
<dbReference type="Gene3D" id="2.60.40.10">
    <property type="entry name" value="Immunoglobulins"/>
    <property type="match status" value="3"/>
</dbReference>